<comment type="caution">
    <text evidence="3">The sequence shown here is derived from an EMBL/GenBank/DDBJ whole genome shotgun (WGS) entry which is preliminary data.</text>
</comment>
<evidence type="ECO:0000313" key="3">
    <source>
        <dbReference type="EMBL" id="MFC4527825.1"/>
    </source>
</evidence>
<dbReference type="EMBL" id="JBHSGA010000017">
    <property type="protein sequence ID" value="MFC4527825.1"/>
    <property type="molecule type" value="Genomic_DNA"/>
</dbReference>
<organism evidence="3 4">
    <name type="scientific">Dyella halodurans</name>
    <dbReference type="NCBI Taxonomy" id="1920171"/>
    <lineage>
        <taxon>Bacteria</taxon>
        <taxon>Pseudomonadati</taxon>
        <taxon>Pseudomonadota</taxon>
        <taxon>Gammaproteobacteria</taxon>
        <taxon>Lysobacterales</taxon>
        <taxon>Rhodanobacteraceae</taxon>
        <taxon>Dyella</taxon>
    </lineage>
</organism>
<feature type="domain" description="Ysc84 actin-binding" evidence="2">
    <location>
        <begin position="161"/>
        <end position="244"/>
    </location>
</feature>
<dbReference type="InterPro" id="IPR007461">
    <property type="entry name" value="Ysc84_actin-binding"/>
</dbReference>
<evidence type="ECO:0000313" key="4">
    <source>
        <dbReference type="Proteomes" id="UP001595961"/>
    </source>
</evidence>
<reference evidence="4" key="1">
    <citation type="journal article" date="2019" name="Int. J. Syst. Evol. Microbiol.">
        <title>The Global Catalogue of Microorganisms (GCM) 10K type strain sequencing project: providing services to taxonomists for standard genome sequencing and annotation.</title>
        <authorList>
            <consortium name="The Broad Institute Genomics Platform"/>
            <consortium name="The Broad Institute Genome Sequencing Center for Infectious Disease"/>
            <person name="Wu L."/>
            <person name="Ma J."/>
        </authorList>
    </citation>
    <scope>NUCLEOTIDE SEQUENCE [LARGE SCALE GENOMIC DNA]</scope>
    <source>
        <strain evidence="4">CCM 4481</strain>
    </source>
</reference>
<name>A0ABV9C460_9GAMM</name>
<dbReference type="CDD" id="cd11524">
    <property type="entry name" value="SYLF"/>
    <property type="match status" value="1"/>
</dbReference>
<evidence type="ECO:0000259" key="2">
    <source>
        <dbReference type="Pfam" id="PF04366"/>
    </source>
</evidence>
<evidence type="ECO:0000256" key="1">
    <source>
        <dbReference type="SAM" id="MobiDB-lite"/>
    </source>
</evidence>
<dbReference type="RefSeq" id="WP_266151815.1">
    <property type="nucleotide sequence ID" value="NZ_CP064028.1"/>
</dbReference>
<protein>
    <submittedName>
        <fullName evidence="3">Lipid-binding SYLF domain-containing protein</fullName>
    </submittedName>
</protein>
<feature type="region of interest" description="Disordered" evidence="1">
    <location>
        <begin position="23"/>
        <end position="42"/>
    </location>
</feature>
<keyword evidence="4" id="KW-1185">Reference proteome</keyword>
<dbReference type="Proteomes" id="UP001595961">
    <property type="component" value="Unassembled WGS sequence"/>
</dbReference>
<dbReference type="Pfam" id="PF04366">
    <property type="entry name" value="Ysc84"/>
    <property type="match status" value="1"/>
</dbReference>
<proteinExistence type="predicted"/>
<sequence>MQRGALACACPSGLRPIRATADGRTRHSPAATGQSSGCHAPSPIFRPEEVDAMFKQIKFAALVPILFMVAASSSIAASPLLGAPQASSKDQAKDAKLRNDSFAALNSLYASEPKAKEFAKKSKAILVFPNILKAGFMVGGQGGDGVLIEGGKVVGTFNLSAASFGFQAGAQSFAQVMFFTTNDAIAYLDKSDGWSVGVGPSIVVVDQGLAKTATTQTLSSDVYVFIFGQRGLMAGAGVQGQKITRIRN</sequence>
<accession>A0ABV9C460</accession>
<gene>
    <name evidence="3" type="ORF">ACFO5W_14370</name>
</gene>